<organism evidence="1 2">
    <name type="scientific">Vibrio harveyi</name>
    <name type="common">Beneckea harveyi</name>
    <dbReference type="NCBI Taxonomy" id="669"/>
    <lineage>
        <taxon>Bacteria</taxon>
        <taxon>Pseudomonadati</taxon>
        <taxon>Pseudomonadota</taxon>
        <taxon>Gammaproteobacteria</taxon>
        <taxon>Vibrionales</taxon>
        <taxon>Vibrionaceae</taxon>
        <taxon>Vibrio</taxon>
    </lineage>
</organism>
<dbReference type="EMBL" id="CP014038">
    <property type="protein sequence ID" value="AMF98746.1"/>
    <property type="molecule type" value="Genomic_DNA"/>
</dbReference>
<keyword evidence="2" id="KW-1185">Reference proteome</keyword>
<sequence>MMACITLFYISSSFLSENGEYSEKIASITKSFAYTFEMEQHSYCKLLKDEKVAYLGGDLIVTGTYSNGSYTFSVTRCENDL</sequence>
<evidence type="ECO:0000313" key="1">
    <source>
        <dbReference type="EMBL" id="AMF98746.1"/>
    </source>
</evidence>
<evidence type="ECO:0000313" key="2">
    <source>
        <dbReference type="Proteomes" id="UP000067422"/>
    </source>
</evidence>
<name>A0ABN4L2L4_VIBHA</name>
<accession>A0ABN4L2L4</accession>
<reference evidence="1" key="1">
    <citation type="submission" date="2018-01" db="EMBL/GenBank/DDBJ databases">
        <title>FDA dAtabase for Regulatory Grade micrObial Sequences (FDA-ARGOS): Supporting development and validation of Infectious Disease Dx tests.</title>
        <authorList>
            <person name="Hoffmann M."/>
            <person name="Allard M."/>
            <person name="Evans P."/>
            <person name="Brown E."/>
            <person name="Tallon L."/>
            <person name="Sadzewicz L."/>
            <person name="Sengamalay N."/>
            <person name="Ott S."/>
            <person name="Godinez A."/>
            <person name="Nagaraj S."/>
            <person name="Vyas G."/>
            <person name="Aluvathingal J."/>
            <person name="Nadendla S."/>
            <person name="Geyer C."/>
            <person name="Sichtig H."/>
        </authorList>
    </citation>
    <scope>NUCLEOTIDE SEQUENCE</scope>
    <source>
        <strain evidence="1">FDAARGOS_107</strain>
    </source>
</reference>
<proteinExistence type="predicted"/>
<protein>
    <submittedName>
        <fullName evidence="1">Uncharacterized protein</fullName>
    </submittedName>
</protein>
<gene>
    <name evidence="1" type="ORF">AL538_14005</name>
</gene>
<dbReference type="Proteomes" id="UP000067422">
    <property type="component" value="Chromosome 1"/>
</dbReference>